<evidence type="ECO:0000256" key="9">
    <source>
        <dbReference type="ARBA" id="ARBA00022777"/>
    </source>
</evidence>
<dbReference type="InterPro" id="IPR051343">
    <property type="entry name" value="G-type_lectin_kinases/EP1-like"/>
</dbReference>
<evidence type="ECO:0000256" key="20">
    <source>
        <dbReference type="SAM" id="SignalP"/>
    </source>
</evidence>
<evidence type="ECO:0000256" key="8">
    <source>
        <dbReference type="ARBA" id="ARBA00022741"/>
    </source>
</evidence>
<dbReference type="GO" id="GO:0004674">
    <property type="term" value="F:protein serine/threonine kinase activity"/>
    <property type="evidence" value="ECO:0007669"/>
    <property type="project" value="UniProtKB-KW"/>
</dbReference>
<evidence type="ECO:0000256" key="13">
    <source>
        <dbReference type="ARBA" id="ARBA00023157"/>
    </source>
</evidence>
<dbReference type="EC" id="2.7.11.1" evidence="2"/>
<comment type="caution">
    <text evidence="23">The sequence shown here is derived from an EMBL/GenBank/DDBJ whole genome shotgun (WGS) entry which is preliminary data.</text>
</comment>
<evidence type="ECO:0000256" key="16">
    <source>
        <dbReference type="ARBA" id="ARBA00047899"/>
    </source>
</evidence>
<dbReference type="Pfam" id="PF01453">
    <property type="entry name" value="B_lectin"/>
    <property type="match status" value="1"/>
</dbReference>
<dbReference type="CDD" id="cd00053">
    <property type="entry name" value="EGF"/>
    <property type="match status" value="1"/>
</dbReference>
<keyword evidence="14" id="KW-0675">Receptor</keyword>
<dbReference type="PANTHER" id="PTHR47976">
    <property type="entry name" value="G-TYPE LECTIN S-RECEPTOR-LIKE SERINE/THREONINE-PROTEIN KINASE SD2-5"/>
    <property type="match status" value="1"/>
</dbReference>
<dbReference type="InterPro" id="IPR011009">
    <property type="entry name" value="Kinase-like_dom_sf"/>
</dbReference>
<feature type="chain" id="PRO_5029461622" description="non-specific serine/threonine protein kinase" evidence="20">
    <location>
        <begin position="23"/>
        <end position="621"/>
    </location>
</feature>
<dbReference type="PANTHER" id="PTHR47976:SF78">
    <property type="entry name" value="RECEPTOR-LIKE SERINE_THREONINE-PROTEIN KINASE"/>
    <property type="match status" value="1"/>
</dbReference>
<keyword evidence="3" id="KW-0723">Serine/threonine-protein kinase</keyword>
<keyword evidence="13" id="KW-1015">Disulfide bond</keyword>
<evidence type="ECO:0000313" key="23">
    <source>
        <dbReference type="EMBL" id="GFZ02089.1"/>
    </source>
</evidence>
<proteinExistence type="predicted"/>
<evidence type="ECO:0000256" key="19">
    <source>
        <dbReference type="SAM" id="Phobius"/>
    </source>
</evidence>
<dbReference type="InterPro" id="IPR001245">
    <property type="entry name" value="Ser-Thr/Tyr_kinase_cat_dom"/>
</dbReference>
<keyword evidence="9 23" id="KW-0418">Kinase</keyword>
<dbReference type="Gene3D" id="2.90.10.10">
    <property type="entry name" value="Bulb-type lectin domain"/>
    <property type="match status" value="2"/>
</dbReference>
<evidence type="ECO:0000256" key="10">
    <source>
        <dbReference type="ARBA" id="ARBA00022840"/>
    </source>
</evidence>
<dbReference type="SUPFAM" id="SSF56112">
    <property type="entry name" value="Protein kinase-like (PK-like)"/>
    <property type="match status" value="1"/>
</dbReference>
<evidence type="ECO:0000256" key="18">
    <source>
        <dbReference type="PROSITE-ProRule" id="PRU10141"/>
    </source>
</evidence>
<dbReference type="SUPFAM" id="SSF51110">
    <property type="entry name" value="alpha-D-mannose-specific plant lectins"/>
    <property type="match status" value="1"/>
</dbReference>
<evidence type="ECO:0000259" key="22">
    <source>
        <dbReference type="PROSITE" id="PS50927"/>
    </source>
</evidence>
<keyword evidence="11 19" id="KW-1133">Transmembrane helix</keyword>
<comment type="catalytic activity">
    <reaction evidence="16">
        <text>L-threonyl-[protein] + ATP = O-phospho-L-threonyl-[protein] + ADP + H(+)</text>
        <dbReference type="Rhea" id="RHEA:46608"/>
        <dbReference type="Rhea" id="RHEA-COMP:11060"/>
        <dbReference type="Rhea" id="RHEA-COMP:11605"/>
        <dbReference type="ChEBI" id="CHEBI:15378"/>
        <dbReference type="ChEBI" id="CHEBI:30013"/>
        <dbReference type="ChEBI" id="CHEBI:30616"/>
        <dbReference type="ChEBI" id="CHEBI:61977"/>
        <dbReference type="ChEBI" id="CHEBI:456216"/>
        <dbReference type="EC" id="2.7.11.1"/>
    </reaction>
</comment>
<accession>A0A7J0FTQ8</accession>
<keyword evidence="4" id="KW-0245">EGF-like domain</keyword>
<keyword evidence="7 20" id="KW-0732">Signal</keyword>
<name>A0A7J0FTQ8_9ERIC</name>
<comment type="subcellular location">
    <subcellularLocation>
        <location evidence="1">Membrane</location>
        <topology evidence="1">Single-pass type I membrane protein</topology>
    </subcellularLocation>
</comment>
<evidence type="ECO:0000256" key="3">
    <source>
        <dbReference type="ARBA" id="ARBA00022527"/>
    </source>
</evidence>
<keyword evidence="12 19" id="KW-0472">Membrane</keyword>
<comment type="catalytic activity">
    <reaction evidence="17">
        <text>L-seryl-[protein] + ATP = O-phospho-L-seryl-[protein] + ADP + H(+)</text>
        <dbReference type="Rhea" id="RHEA:17989"/>
        <dbReference type="Rhea" id="RHEA-COMP:9863"/>
        <dbReference type="Rhea" id="RHEA-COMP:11604"/>
        <dbReference type="ChEBI" id="CHEBI:15378"/>
        <dbReference type="ChEBI" id="CHEBI:29999"/>
        <dbReference type="ChEBI" id="CHEBI:30616"/>
        <dbReference type="ChEBI" id="CHEBI:83421"/>
        <dbReference type="ChEBI" id="CHEBI:456216"/>
        <dbReference type="EC" id="2.7.11.1"/>
    </reaction>
</comment>
<reference evidence="23 24" key="1">
    <citation type="submission" date="2019-07" db="EMBL/GenBank/DDBJ databases">
        <title>De Novo Assembly of kiwifruit Actinidia rufa.</title>
        <authorList>
            <person name="Sugita-Konishi S."/>
            <person name="Sato K."/>
            <person name="Mori E."/>
            <person name="Abe Y."/>
            <person name="Kisaki G."/>
            <person name="Hamano K."/>
            <person name="Suezawa K."/>
            <person name="Otani M."/>
            <person name="Fukuda T."/>
            <person name="Manabe T."/>
            <person name="Gomi K."/>
            <person name="Tabuchi M."/>
            <person name="Akimitsu K."/>
            <person name="Kataoka I."/>
        </authorList>
    </citation>
    <scope>NUCLEOTIDE SEQUENCE [LARGE SCALE GENOMIC DNA]</scope>
    <source>
        <strain evidence="24">cv. Fuchu</strain>
    </source>
</reference>
<organism evidence="23 24">
    <name type="scientific">Actinidia rufa</name>
    <dbReference type="NCBI Taxonomy" id="165716"/>
    <lineage>
        <taxon>Eukaryota</taxon>
        <taxon>Viridiplantae</taxon>
        <taxon>Streptophyta</taxon>
        <taxon>Embryophyta</taxon>
        <taxon>Tracheophyta</taxon>
        <taxon>Spermatophyta</taxon>
        <taxon>Magnoliopsida</taxon>
        <taxon>eudicotyledons</taxon>
        <taxon>Gunneridae</taxon>
        <taxon>Pentapetalae</taxon>
        <taxon>asterids</taxon>
        <taxon>Ericales</taxon>
        <taxon>Actinidiaceae</taxon>
        <taxon>Actinidia</taxon>
    </lineage>
</organism>
<dbReference type="GO" id="GO:0005524">
    <property type="term" value="F:ATP binding"/>
    <property type="evidence" value="ECO:0007669"/>
    <property type="project" value="UniProtKB-UniRule"/>
</dbReference>
<feature type="domain" description="Protein kinase" evidence="21">
    <location>
        <begin position="447"/>
        <end position="621"/>
    </location>
</feature>
<evidence type="ECO:0000256" key="11">
    <source>
        <dbReference type="ARBA" id="ARBA00022989"/>
    </source>
</evidence>
<dbReference type="FunFam" id="2.90.10.10:FF:000013">
    <property type="entry name" value="G-type lectin S-receptor-like serine/threonine-protein kinase LECRK1"/>
    <property type="match status" value="1"/>
</dbReference>
<dbReference type="InterPro" id="IPR017441">
    <property type="entry name" value="Protein_kinase_ATP_BS"/>
</dbReference>
<dbReference type="Gene3D" id="3.30.200.20">
    <property type="entry name" value="Phosphorylase Kinase, domain 1"/>
    <property type="match status" value="1"/>
</dbReference>
<keyword evidence="24" id="KW-1185">Reference proteome</keyword>
<keyword evidence="15" id="KW-0325">Glycoprotein</keyword>
<dbReference type="OrthoDB" id="1930390at2759"/>
<feature type="domain" description="Bulb-type lectin" evidence="22">
    <location>
        <begin position="26"/>
        <end position="143"/>
    </location>
</feature>
<evidence type="ECO:0000256" key="2">
    <source>
        <dbReference type="ARBA" id="ARBA00012513"/>
    </source>
</evidence>
<evidence type="ECO:0000256" key="5">
    <source>
        <dbReference type="ARBA" id="ARBA00022679"/>
    </source>
</evidence>
<dbReference type="SMART" id="SM00108">
    <property type="entry name" value="B_lectin"/>
    <property type="match status" value="1"/>
</dbReference>
<dbReference type="CDD" id="cd00028">
    <property type="entry name" value="B_lectin"/>
    <property type="match status" value="1"/>
</dbReference>
<dbReference type="InterPro" id="IPR036426">
    <property type="entry name" value="Bulb-type_lectin_dom_sf"/>
</dbReference>
<dbReference type="Gene3D" id="1.10.510.10">
    <property type="entry name" value="Transferase(Phosphotransferase) domain 1"/>
    <property type="match status" value="1"/>
</dbReference>
<evidence type="ECO:0000259" key="21">
    <source>
        <dbReference type="PROSITE" id="PS50011"/>
    </source>
</evidence>
<dbReference type="GO" id="GO:0016020">
    <property type="term" value="C:membrane"/>
    <property type="evidence" value="ECO:0007669"/>
    <property type="project" value="UniProtKB-SubCell"/>
</dbReference>
<dbReference type="PROSITE" id="PS00107">
    <property type="entry name" value="PROTEIN_KINASE_ATP"/>
    <property type="match status" value="1"/>
</dbReference>
<keyword evidence="6 19" id="KW-0812">Transmembrane</keyword>
<evidence type="ECO:0000313" key="24">
    <source>
        <dbReference type="Proteomes" id="UP000585474"/>
    </source>
</evidence>
<keyword evidence="5" id="KW-0808">Transferase</keyword>
<dbReference type="InterPro" id="IPR001480">
    <property type="entry name" value="Bulb-type_lectin_dom"/>
</dbReference>
<evidence type="ECO:0000256" key="17">
    <source>
        <dbReference type="ARBA" id="ARBA00048679"/>
    </source>
</evidence>
<sequence>MASPAISNLLLLFLLPFLPVFAASNITLSSSLSATGGDDSWISPSGEFAFGFCQIKNTNTLLLAIWYAKIPEKTVVWHANTSSPVQTGSKVELTPNGLALNDPSGRTIWKAQPNTTVSYGAMLDTGNFVLSGTNNSSYVWESFDYPTDTILPIQVLSLGGMLYSRLSETNYSKGRFELHFTNGGDLELDPIAWPSEIQYGSYYTSATANPNASQSGFQLVFSQFADINIVKGNGATVPLSWQSFTPNSNHYHRATLDSDGVFRQYTCSKTSIGDQSWSVVRYIPNNICRALTNEIGSGVCGFNSYCVANSGNPDCQCPPGYSFFDPNDKFGGCKPKFPSSTRCWKKRLPLSNGRLESGLAIIKVMKGSVTPSGSSHYPLSNSKKDNQILLWSLFGSSGFFNILLLILISLMVFSRHQKKSKTFVHDSSVPETNLHIFTFQELKVATEGFKEELGRGSFGIVYKGVLKFGSKKQIAVKKLDKLSQGGEREFKAEVSAIGKTHHKNLVQLLGYCYEGPHRLLVYEFMSNGSLANFLFDLSRPNWSWGKKAQILTEWAYDCYTEGRFDTLVDNDEAAMKDIATLQRWVMTAILCIQEDPSKRPTMKMVMQMLEGYVEVPIPIPI</sequence>
<evidence type="ECO:0000256" key="4">
    <source>
        <dbReference type="ARBA" id="ARBA00022536"/>
    </source>
</evidence>
<evidence type="ECO:0000256" key="6">
    <source>
        <dbReference type="ARBA" id="ARBA00022692"/>
    </source>
</evidence>
<keyword evidence="10 18" id="KW-0067">ATP-binding</keyword>
<dbReference type="PROSITE" id="PS50011">
    <property type="entry name" value="PROTEIN_KINASE_DOM"/>
    <property type="match status" value="1"/>
</dbReference>
<keyword evidence="8 18" id="KW-0547">Nucleotide-binding</keyword>
<gene>
    <name evidence="23" type="ORF">Acr_15g0006980</name>
</gene>
<dbReference type="EMBL" id="BJWL01000015">
    <property type="protein sequence ID" value="GFZ02089.1"/>
    <property type="molecule type" value="Genomic_DNA"/>
</dbReference>
<feature type="transmembrane region" description="Helical" evidence="19">
    <location>
        <begin position="388"/>
        <end position="413"/>
    </location>
</feature>
<feature type="signal peptide" evidence="20">
    <location>
        <begin position="1"/>
        <end position="22"/>
    </location>
</feature>
<dbReference type="Pfam" id="PF07714">
    <property type="entry name" value="PK_Tyr_Ser-Thr"/>
    <property type="match status" value="1"/>
</dbReference>
<dbReference type="AlphaFoldDB" id="A0A7J0FTQ8"/>
<evidence type="ECO:0000256" key="7">
    <source>
        <dbReference type="ARBA" id="ARBA00022729"/>
    </source>
</evidence>
<dbReference type="FunFam" id="3.30.200.20:FF:000059">
    <property type="entry name" value="S-receptor-like serine/threonine-protein kinase"/>
    <property type="match status" value="1"/>
</dbReference>
<evidence type="ECO:0000256" key="12">
    <source>
        <dbReference type="ARBA" id="ARBA00023136"/>
    </source>
</evidence>
<evidence type="ECO:0000256" key="1">
    <source>
        <dbReference type="ARBA" id="ARBA00004479"/>
    </source>
</evidence>
<feature type="binding site" evidence="18">
    <location>
        <position position="478"/>
    </location>
    <ligand>
        <name>ATP</name>
        <dbReference type="ChEBI" id="CHEBI:30616"/>
    </ligand>
</feature>
<dbReference type="PROSITE" id="PS50927">
    <property type="entry name" value="BULB_LECTIN"/>
    <property type="match status" value="1"/>
</dbReference>
<dbReference type="Proteomes" id="UP000585474">
    <property type="component" value="Unassembled WGS sequence"/>
</dbReference>
<evidence type="ECO:0000256" key="14">
    <source>
        <dbReference type="ARBA" id="ARBA00023170"/>
    </source>
</evidence>
<protein>
    <recommendedName>
        <fullName evidence="2">non-specific serine/threonine protein kinase</fullName>
        <ecNumber evidence="2">2.7.11.1</ecNumber>
    </recommendedName>
</protein>
<dbReference type="InterPro" id="IPR000719">
    <property type="entry name" value="Prot_kinase_dom"/>
</dbReference>
<evidence type="ECO:0000256" key="15">
    <source>
        <dbReference type="ARBA" id="ARBA00023180"/>
    </source>
</evidence>